<keyword evidence="3" id="KW-1185">Reference proteome</keyword>
<dbReference type="Proteomes" id="UP001295740">
    <property type="component" value="Unassembled WGS sequence"/>
</dbReference>
<feature type="region of interest" description="Disordered" evidence="1">
    <location>
        <begin position="1"/>
        <end position="66"/>
    </location>
</feature>
<evidence type="ECO:0000313" key="3">
    <source>
        <dbReference type="Proteomes" id="UP001295740"/>
    </source>
</evidence>
<dbReference type="AlphaFoldDB" id="A0AAI8VA79"/>
<gene>
    <name evidence="2" type="ORF">KHLLAP_LOCUS1134</name>
</gene>
<evidence type="ECO:0000313" key="2">
    <source>
        <dbReference type="EMBL" id="CAJ2500666.1"/>
    </source>
</evidence>
<protein>
    <submittedName>
        <fullName evidence="2">Uu.00g035190.m01.CDS01</fullName>
    </submittedName>
</protein>
<dbReference type="EMBL" id="CAUWAG010000003">
    <property type="protein sequence ID" value="CAJ2500666.1"/>
    <property type="molecule type" value="Genomic_DNA"/>
</dbReference>
<feature type="compositionally biased region" description="Polar residues" evidence="1">
    <location>
        <begin position="1"/>
        <end position="12"/>
    </location>
</feature>
<comment type="caution">
    <text evidence="2">The sequence shown here is derived from an EMBL/GenBank/DDBJ whole genome shotgun (WGS) entry which is preliminary data.</text>
</comment>
<name>A0AAI8VA79_9PEZI</name>
<sequence>MSPSPQTSSPDGQGTHGDHDLASENLRSSLPRTPSHSLLLSFVKEPAEDGNRNVMLPDQTSDGNHAVERARVRMAQRIQQLDAVQGNSTG</sequence>
<organism evidence="2 3">
    <name type="scientific">Anthostomella pinea</name>
    <dbReference type="NCBI Taxonomy" id="933095"/>
    <lineage>
        <taxon>Eukaryota</taxon>
        <taxon>Fungi</taxon>
        <taxon>Dikarya</taxon>
        <taxon>Ascomycota</taxon>
        <taxon>Pezizomycotina</taxon>
        <taxon>Sordariomycetes</taxon>
        <taxon>Xylariomycetidae</taxon>
        <taxon>Xylariales</taxon>
        <taxon>Xylariaceae</taxon>
        <taxon>Anthostomella</taxon>
    </lineage>
</organism>
<evidence type="ECO:0000256" key="1">
    <source>
        <dbReference type="SAM" id="MobiDB-lite"/>
    </source>
</evidence>
<feature type="compositionally biased region" description="Polar residues" evidence="1">
    <location>
        <begin position="25"/>
        <end position="38"/>
    </location>
</feature>
<proteinExistence type="predicted"/>
<accession>A0AAI8VA79</accession>
<reference evidence="2" key="1">
    <citation type="submission" date="2023-10" db="EMBL/GenBank/DDBJ databases">
        <authorList>
            <person name="Hackl T."/>
        </authorList>
    </citation>
    <scope>NUCLEOTIDE SEQUENCE</scope>
</reference>